<dbReference type="Pfam" id="PF02518">
    <property type="entry name" value="HATPase_c"/>
    <property type="match status" value="1"/>
</dbReference>
<dbReference type="CDD" id="cd00082">
    <property type="entry name" value="HisKA"/>
    <property type="match status" value="1"/>
</dbReference>
<dbReference type="Gene3D" id="3.40.50.2300">
    <property type="match status" value="1"/>
</dbReference>
<accession>A0A150P1J9</accession>
<dbReference type="InterPro" id="IPR003661">
    <property type="entry name" value="HisK_dim/P_dom"/>
</dbReference>
<dbReference type="EMBL" id="JELY01003427">
    <property type="protein sequence ID" value="KYF48988.1"/>
    <property type="molecule type" value="Genomic_DNA"/>
</dbReference>
<dbReference type="EC" id="2.7.13.3" evidence="2"/>
<dbReference type="SUPFAM" id="SSF55874">
    <property type="entry name" value="ATPase domain of HSP90 chaperone/DNA topoisomerase II/histidine kinase"/>
    <property type="match status" value="1"/>
</dbReference>
<sequence length="416" mass="45659">MNDSEIKVLLVDDDEVDHLVTRRLLREVSRTRYDVTWLSTSDEAIEALLAGGYDVCLLDFRLDARTGLDVVHEANQLGCSMPIIMLTGVGDEAIDMAAMSAGAADYLVKGRFDAQILERTIRYAIEHKRSQLKLKQYADTLEESNRQLLQMHEELAAKNAELVRLNEEKNRFVGMAAHDLRNPLGVILGYSDFMLMTQRRGEPSSLLREGGVEIIEMIRSSSKFMLSLINDLLDVSMIELGKLNLDRKSTDIVQLVESNVALNMVLAGQKSMKLVVESDERVPRVDVDVHKLEQVLNNLISNAIHYAPPGTTIRVRVESATAPEGADDGGGEVLVSVQDEGPGIAPEDIGKLFRPFGRARTVSTGGERSTGLGLAIAQRIVEGHGGRIWVESVVTKGATFFVALPVSQRPDAEAAA</sequence>
<dbReference type="SMART" id="SM00388">
    <property type="entry name" value="HisKA"/>
    <property type="match status" value="1"/>
</dbReference>
<dbReference type="PANTHER" id="PTHR43047:SF72">
    <property type="entry name" value="OSMOSENSING HISTIDINE PROTEIN KINASE SLN1"/>
    <property type="match status" value="1"/>
</dbReference>
<evidence type="ECO:0000256" key="1">
    <source>
        <dbReference type="ARBA" id="ARBA00000085"/>
    </source>
</evidence>
<organism evidence="10 11">
    <name type="scientific">Sorangium cellulosum</name>
    <name type="common">Polyangium cellulosum</name>
    <dbReference type="NCBI Taxonomy" id="56"/>
    <lineage>
        <taxon>Bacteria</taxon>
        <taxon>Pseudomonadati</taxon>
        <taxon>Myxococcota</taxon>
        <taxon>Polyangia</taxon>
        <taxon>Polyangiales</taxon>
        <taxon>Polyangiaceae</taxon>
        <taxon>Sorangium</taxon>
    </lineage>
</organism>
<dbReference type="GO" id="GO:0000155">
    <property type="term" value="F:phosphorelay sensor kinase activity"/>
    <property type="evidence" value="ECO:0007669"/>
    <property type="project" value="InterPro"/>
</dbReference>
<gene>
    <name evidence="10" type="ORF">BE08_09490</name>
</gene>
<dbReference type="PROSITE" id="PS50110">
    <property type="entry name" value="RESPONSE_REGULATORY"/>
    <property type="match status" value="1"/>
</dbReference>
<evidence type="ECO:0000259" key="9">
    <source>
        <dbReference type="PROSITE" id="PS50110"/>
    </source>
</evidence>
<dbReference type="CDD" id="cd00156">
    <property type="entry name" value="REC"/>
    <property type="match status" value="1"/>
</dbReference>
<dbReference type="InterPro" id="IPR036097">
    <property type="entry name" value="HisK_dim/P_sf"/>
</dbReference>
<feature type="modified residue" description="4-aspartylphosphate" evidence="6">
    <location>
        <position position="59"/>
    </location>
</feature>
<name>A0A150P1J9_SORCE</name>
<evidence type="ECO:0000313" key="10">
    <source>
        <dbReference type="EMBL" id="KYF48988.1"/>
    </source>
</evidence>
<comment type="catalytic activity">
    <reaction evidence="1">
        <text>ATP + protein L-histidine = ADP + protein N-phospho-L-histidine.</text>
        <dbReference type="EC" id="2.7.13.3"/>
    </reaction>
</comment>
<dbReference type="GO" id="GO:0009927">
    <property type="term" value="F:histidine phosphotransfer kinase activity"/>
    <property type="evidence" value="ECO:0007669"/>
    <property type="project" value="TreeGrafter"/>
</dbReference>
<dbReference type="InterPro" id="IPR011006">
    <property type="entry name" value="CheY-like_superfamily"/>
</dbReference>
<dbReference type="InterPro" id="IPR005467">
    <property type="entry name" value="His_kinase_dom"/>
</dbReference>
<dbReference type="PRINTS" id="PR00344">
    <property type="entry name" value="BCTRLSENSOR"/>
</dbReference>
<evidence type="ECO:0000256" key="6">
    <source>
        <dbReference type="PROSITE-ProRule" id="PRU00169"/>
    </source>
</evidence>
<dbReference type="SUPFAM" id="SSF52172">
    <property type="entry name" value="CheY-like"/>
    <property type="match status" value="1"/>
</dbReference>
<protein>
    <recommendedName>
        <fullName evidence="2">histidine kinase</fullName>
        <ecNumber evidence="2">2.7.13.3</ecNumber>
    </recommendedName>
</protein>
<dbReference type="InterPro" id="IPR004358">
    <property type="entry name" value="Sig_transdc_His_kin-like_C"/>
</dbReference>
<evidence type="ECO:0000256" key="7">
    <source>
        <dbReference type="SAM" id="Coils"/>
    </source>
</evidence>
<dbReference type="CDD" id="cd14686">
    <property type="entry name" value="bZIP"/>
    <property type="match status" value="1"/>
</dbReference>
<feature type="domain" description="Histidine kinase" evidence="8">
    <location>
        <begin position="175"/>
        <end position="408"/>
    </location>
</feature>
<dbReference type="SMART" id="SM00448">
    <property type="entry name" value="REC"/>
    <property type="match status" value="1"/>
</dbReference>
<keyword evidence="5" id="KW-0418">Kinase</keyword>
<evidence type="ECO:0000256" key="5">
    <source>
        <dbReference type="ARBA" id="ARBA00022777"/>
    </source>
</evidence>
<keyword evidence="3 6" id="KW-0597">Phosphoprotein</keyword>
<dbReference type="Pfam" id="PF00512">
    <property type="entry name" value="HisKA"/>
    <property type="match status" value="1"/>
</dbReference>
<evidence type="ECO:0000256" key="2">
    <source>
        <dbReference type="ARBA" id="ARBA00012438"/>
    </source>
</evidence>
<dbReference type="InterPro" id="IPR001789">
    <property type="entry name" value="Sig_transdc_resp-reg_receiver"/>
</dbReference>
<comment type="caution">
    <text evidence="10">The sequence shown here is derived from an EMBL/GenBank/DDBJ whole genome shotgun (WGS) entry which is preliminary data.</text>
</comment>
<reference evidence="10 11" key="1">
    <citation type="submission" date="2014-02" db="EMBL/GenBank/DDBJ databases">
        <title>The small core and large imbalanced accessory genome model reveals a collaborative survival strategy of Sorangium cellulosum strains in nature.</title>
        <authorList>
            <person name="Han K."/>
            <person name="Peng R."/>
            <person name="Blom J."/>
            <person name="Li Y.-Z."/>
        </authorList>
    </citation>
    <scope>NUCLEOTIDE SEQUENCE [LARGE SCALE GENOMIC DNA]</scope>
    <source>
        <strain evidence="10 11">So0157-25</strain>
    </source>
</reference>
<dbReference type="InterPro" id="IPR003594">
    <property type="entry name" value="HATPase_dom"/>
</dbReference>
<dbReference type="CDD" id="cd00075">
    <property type="entry name" value="HATPase"/>
    <property type="match status" value="1"/>
</dbReference>
<evidence type="ECO:0000259" key="8">
    <source>
        <dbReference type="PROSITE" id="PS50109"/>
    </source>
</evidence>
<dbReference type="Gene3D" id="1.10.287.130">
    <property type="match status" value="1"/>
</dbReference>
<evidence type="ECO:0000256" key="3">
    <source>
        <dbReference type="ARBA" id="ARBA00022553"/>
    </source>
</evidence>
<dbReference type="Proteomes" id="UP000075420">
    <property type="component" value="Unassembled WGS sequence"/>
</dbReference>
<evidence type="ECO:0000313" key="11">
    <source>
        <dbReference type="Proteomes" id="UP000075420"/>
    </source>
</evidence>
<dbReference type="AlphaFoldDB" id="A0A150P1J9"/>
<keyword evidence="7" id="KW-0175">Coiled coil</keyword>
<dbReference type="FunFam" id="3.30.565.10:FF:000006">
    <property type="entry name" value="Sensor histidine kinase WalK"/>
    <property type="match status" value="1"/>
</dbReference>
<feature type="coiled-coil region" evidence="7">
    <location>
        <begin position="127"/>
        <end position="168"/>
    </location>
</feature>
<dbReference type="SUPFAM" id="SSF47384">
    <property type="entry name" value="Homodimeric domain of signal transducing histidine kinase"/>
    <property type="match status" value="1"/>
</dbReference>
<dbReference type="Gene3D" id="3.30.565.10">
    <property type="entry name" value="Histidine kinase-like ATPase, C-terminal domain"/>
    <property type="match status" value="1"/>
</dbReference>
<dbReference type="InterPro" id="IPR036890">
    <property type="entry name" value="HATPase_C_sf"/>
</dbReference>
<dbReference type="PANTHER" id="PTHR43047">
    <property type="entry name" value="TWO-COMPONENT HISTIDINE PROTEIN KINASE"/>
    <property type="match status" value="1"/>
</dbReference>
<dbReference type="GO" id="GO:0005886">
    <property type="term" value="C:plasma membrane"/>
    <property type="evidence" value="ECO:0007669"/>
    <property type="project" value="TreeGrafter"/>
</dbReference>
<dbReference type="SMART" id="SM00387">
    <property type="entry name" value="HATPase_c"/>
    <property type="match status" value="1"/>
</dbReference>
<dbReference type="PROSITE" id="PS50109">
    <property type="entry name" value="HIS_KIN"/>
    <property type="match status" value="1"/>
</dbReference>
<dbReference type="Pfam" id="PF00072">
    <property type="entry name" value="Response_reg"/>
    <property type="match status" value="1"/>
</dbReference>
<proteinExistence type="predicted"/>
<feature type="domain" description="Response regulatory" evidence="9">
    <location>
        <begin position="7"/>
        <end position="124"/>
    </location>
</feature>
<evidence type="ECO:0000256" key="4">
    <source>
        <dbReference type="ARBA" id="ARBA00022679"/>
    </source>
</evidence>
<keyword evidence="4" id="KW-0808">Transferase</keyword>